<proteinExistence type="predicted"/>
<reference evidence="2" key="1">
    <citation type="submission" date="2016-10" db="EMBL/GenBank/DDBJ databases">
        <authorList>
            <person name="Varghese N."/>
            <person name="Submissions S."/>
        </authorList>
    </citation>
    <scope>NUCLEOTIDE SEQUENCE [LARGE SCALE GENOMIC DNA]</scope>
    <source>
        <strain evidence="2">LMG 25555</strain>
    </source>
</reference>
<dbReference type="EMBL" id="FNUD01000002">
    <property type="protein sequence ID" value="SEE88672.1"/>
    <property type="molecule type" value="Genomic_DNA"/>
</dbReference>
<gene>
    <name evidence="2" type="ORF">SAMN04489800_2642</name>
</gene>
<sequence>MNPLLRAAGLGVLALATSCGLSANAPTKSLQTRIGPIPMVRQKLEA</sequence>
<feature type="chain" id="PRO_5010296549" evidence="1">
    <location>
        <begin position="26"/>
        <end position="46"/>
    </location>
</feature>
<comment type="caution">
    <text evidence="2">The sequence shown here is derived from an EMBL/GenBank/DDBJ whole genome shotgun (WGS) entry which is preliminary data.</text>
</comment>
<accession>A0A1H5MH01</accession>
<dbReference type="AlphaFoldDB" id="A0A1H5MH01"/>
<dbReference type="RefSeq" id="WP_157395865.1">
    <property type="nucleotide sequence ID" value="NZ_FNUD01000002.1"/>
</dbReference>
<organism evidence="2 3">
    <name type="scientific">Pseudomonas deceptionensis</name>
    <dbReference type="NCBI Taxonomy" id="882211"/>
    <lineage>
        <taxon>Bacteria</taxon>
        <taxon>Pseudomonadati</taxon>
        <taxon>Pseudomonadota</taxon>
        <taxon>Gammaproteobacteria</taxon>
        <taxon>Pseudomonadales</taxon>
        <taxon>Pseudomonadaceae</taxon>
        <taxon>Pseudomonas</taxon>
    </lineage>
</organism>
<evidence type="ECO:0000313" key="2">
    <source>
        <dbReference type="EMBL" id="SEE88672.1"/>
    </source>
</evidence>
<dbReference type="PROSITE" id="PS51257">
    <property type="entry name" value="PROKAR_LIPOPROTEIN"/>
    <property type="match status" value="1"/>
</dbReference>
<feature type="signal peptide" evidence="1">
    <location>
        <begin position="1"/>
        <end position="25"/>
    </location>
</feature>
<keyword evidence="3" id="KW-1185">Reference proteome</keyword>
<evidence type="ECO:0000256" key="1">
    <source>
        <dbReference type="SAM" id="SignalP"/>
    </source>
</evidence>
<name>A0A1H5MH01_PSEDM</name>
<evidence type="ECO:0000313" key="3">
    <source>
        <dbReference type="Proteomes" id="UP000183613"/>
    </source>
</evidence>
<dbReference type="Proteomes" id="UP000183613">
    <property type="component" value="Unassembled WGS sequence"/>
</dbReference>
<protein>
    <submittedName>
        <fullName evidence="2">Uncharacterized protein</fullName>
    </submittedName>
</protein>
<keyword evidence="1" id="KW-0732">Signal</keyword>